<dbReference type="OrthoDB" id="10648636at2759"/>
<proteinExistence type="predicted"/>
<keyword evidence="3" id="KW-1185">Reference proteome</keyword>
<gene>
    <name evidence="2" type="ORF">PMKS-000379</name>
</gene>
<sequence length="240" mass="25870">MSAPAVKHGREDDSLVDGKEGAKKQKLSNELDSVLDTSDLDAFLKDVSVPLVSSTEGTPDLDDMLLGGFQQPNVKGDAGIDVVKALKEADDAKSIKEKNLPTTSSSGATTEVGNNSSKPKTKKKNYNFTIGKNDGPQATDESGVPLDIVKGREFLHERFDTLRKVNMSELLLQKKREEDEGIVIDEESESESESDSESDGDSDSDDGSEGEDEEEEEKAPKDFEDLLELRDGETGAAGGE</sequence>
<feature type="compositionally biased region" description="Acidic residues" evidence="1">
    <location>
        <begin position="179"/>
        <end position="217"/>
    </location>
</feature>
<evidence type="ECO:0000313" key="2">
    <source>
        <dbReference type="EMBL" id="GAV26918.1"/>
    </source>
</evidence>
<accession>A0A1Q2YBP9</accession>
<reference evidence="2 3" key="1">
    <citation type="submission" date="2016-08" db="EMBL/GenBank/DDBJ databases">
        <title>Whole genome shotgun sequence of Pichia membranifaciens KS47-1.</title>
        <authorList>
            <person name="Konishi M."/>
            <person name="Ishida M."/>
            <person name="Arakawa T."/>
            <person name="Kato Y."/>
            <person name="Horiuchi J."/>
        </authorList>
    </citation>
    <scope>NUCLEOTIDE SEQUENCE [LARGE SCALE GENOMIC DNA]</scope>
    <source>
        <strain evidence="2 3">KS47-1</strain>
    </source>
</reference>
<feature type="compositionally biased region" description="Polar residues" evidence="1">
    <location>
        <begin position="100"/>
        <end position="113"/>
    </location>
</feature>
<name>A0A1Q2YBP9_9ASCO</name>
<comment type="caution">
    <text evidence="2">The sequence shown here is derived from an EMBL/GenBank/DDBJ whole genome shotgun (WGS) entry which is preliminary data.</text>
</comment>
<evidence type="ECO:0000313" key="3">
    <source>
        <dbReference type="Proteomes" id="UP000186136"/>
    </source>
</evidence>
<organism evidence="2 3">
    <name type="scientific">Pichia membranifaciens</name>
    <dbReference type="NCBI Taxonomy" id="4926"/>
    <lineage>
        <taxon>Eukaryota</taxon>
        <taxon>Fungi</taxon>
        <taxon>Dikarya</taxon>
        <taxon>Ascomycota</taxon>
        <taxon>Saccharomycotina</taxon>
        <taxon>Pichiomycetes</taxon>
        <taxon>Pichiales</taxon>
        <taxon>Pichiaceae</taxon>
        <taxon>Pichia</taxon>
    </lineage>
</organism>
<evidence type="ECO:0000256" key="1">
    <source>
        <dbReference type="SAM" id="MobiDB-lite"/>
    </source>
</evidence>
<feature type="compositionally biased region" description="Basic and acidic residues" evidence="1">
    <location>
        <begin position="8"/>
        <end position="29"/>
    </location>
</feature>
<feature type="region of interest" description="Disordered" evidence="1">
    <location>
        <begin position="91"/>
        <end position="144"/>
    </location>
</feature>
<feature type="compositionally biased region" description="Basic and acidic residues" evidence="1">
    <location>
        <begin position="218"/>
        <end position="233"/>
    </location>
</feature>
<dbReference type="Proteomes" id="UP000186136">
    <property type="component" value="Unassembled WGS sequence"/>
</dbReference>
<feature type="region of interest" description="Disordered" evidence="1">
    <location>
        <begin position="166"/>
        <end position="240"/>
    </location>
</feature>
<feature type="region of interest" description="Disordered" evidence="1">
    <location>
        <begin position="1"/>
        <end position="31"/>
    </location>
</feature>
<dbReference type="EMBL" id="BDGI01000012">
    <property type="protein sequence ID" value="GAV26918.1"/>
    <property type="molecule type" value="Genomic_DNA"/>
</dbReference>
<dbReference type="AlphaFoldDB" id="A0A1Q2YBP9"/>
<protein>
    <submittedName>
        <fullName evidence="2">Uncharacterized protein</fullName>
    </submittedName>
</protein>